<organism evidence="1 2">
    <name type="scientific">Pleomassaria siparia CBS 279.74</name>
    <dbReference type="NCBI Taxonomy" id="1314801"/>
    <lineage>
        <taxon>Eukaryota</taxon>
        <taxon>Fungi</taxon>
        <taxon>Dikarya</taxon>
        <taxon>Ascomycota</taxon>
        <taxon>Pezizomycotina</taxon>
        <taxon>Dothideomycetes</taxon>
        <taxon>Pleosporomycetidae</taxon>
        <taxon>Pleosporales</taxon>
        <taxon>Pleomassariaceae</taxon>
        <taxon>Pleomassaria</taxon>
    </lineage>
</organism>
<evidence type="ECO:0000313" key="1">
    <source>
        <dbReference type="EMBL" id="KAF2715792.1"/>
    </source>
</evidence>
<gene>
    <name evidence="1" type="ORF">K504DRAFT_35322</name>
</gene>
<dbReference type="Proteomes" id="UP000799428">
    <property type="component" value="Unassembled WGS sequence"/>
</dbReference>
<name>A0A6G1KTH5_9PLEO</name>
<keyword evidence="2" id="KW-1185">Reference proteome</keyword>
<evidence type="ECO:0000313" key="2">
    <source>
        <dbReference type="Proteomes" id="UP000799428"/>
    </source>
</evidence>
<dbReference type="EMBL" id="MU005764">
    <property type="protein sequence ID" value="KAF2715792.1"/>
    <property type="molecule type" value="Genomic_DNA"/>
</dbReference>
<dbReference type="AlphaFoldDB" id="A0A6G1KTH5"/>
<proteinExistence type="predicted"/>
<protein>
    <submittedName>
        <fullName evidence="1">Uncharacterized protein</fullName>
    </submittedName>
</protein>
<sequence length="113" mass="12773">MTGTLLAQLSLNECSTMSLFAFILPSSGSFLDHFIYSVAIQPEFRTRIVYVEGPVYACNIRIVLINVLPRRYWVGGRIIKHNMGRTWVHGGVYEGLSQCPNTLFLSFSLFRPA</sequence>
<reference evidence="1" key="1">
    <citation type="journal article" date="2020" name="Stud. Mycol.">
        <title>101 Dothideomycetes genomes: a test case for predicting lifestyles and emergence of pathogens.</title>
        <authorList>
            <person name="Haridas S."/>
            <person name="Albert R."/>
            <person name="Binder M."/>
            <person name="Bloem J."/>
            <person name="Labutti K."/>
            <person name="Salamov A."/>
            <person name="Andreopoulos B."/>
            <person name="Baker S."/>
            <person name="Barry K."/>
            <person name="Bills G."/>
            <person name="Bluhm B."/>
            <person name="Cannon C."/>
            <person name="Castanera R."/>
            <person name="Culley D."/>
            <person name="Daum C."/>
            <person name="Ezra D."/>
            <person name="Gonzalez J."/>
            <person name="Henrissat B."/>
            <person name="Kuo A."/>
            <person name="Liang C."/>
            <person name="Lipzen A."/>
            <person name="Lutzoni F."/>
            <person name="Magnuson J."/>
            <person name="Mondo S."/>
            <person name="Nolan M."/>
            <person name="Ohm R."/>
            <person name="Pangilinan J."/>
            <person name="Park H.-J."/>
            <person name="Ramirez L."/>
            <person name="Alfaro M."/>
            <person name="Sun H."/>
            <person name="Tritt A."/>
            <person name="Yoshinaga Y."/>
            <person name="Zwiers L.-H."/>
            <person name="Turgeon B."/>
            <person name="Goodwin S."/>
            <person name="Spatafora J."/>
            <person name="Crous P."/>
            <person name="Grigoriev I."/>
        </authorList>
    </citation>
    <scope>NUCLEOTIDE SEQUENCE</scope>
    <source>
        <strain evidence="1">CBS 279.74</strain>
    </source>
</reference>
<accession>A0A6G1KTH5</accession>